<keyword evidence="2" id="KW-1185">Reference proteome</keyword>
<dbReference type="Proteomes" id="UP001056778">
    <property type="component" value="Chromosome 5"/>
</dbReference>
<evidence type="ECO:0000313" key="1">
    <source>
        <dbReference type="EMBL" id="KAI4461423.1"/>
    </source>
</evidence>
<comment type="caution">
    <text evidence="1">The sequence shown here is derived from an EMBL/GenBank/DDBJ whole genome shotgun (WGS) entry which is preliminary data.</text>
</comment>
<evidence type="ECO:0000313" key="2">
    <source>
        <dbReference type="Proteomes" id="UP001056778"/>
    </source>
</evidence>
<proteinExistence type="predicted"/>
<reference evidence="1" key="1">
    <citation type="submission" date="2022-04" db="EMBL/GenBank/DDBJ databases">
        <title>Chromosome-scale genome assembly of Holotrichia oblita Faldermann.</title>
        <authorList>
            <person name="Rongchong L."/>
        </authorList>
    </citation>
    <scope>NUCLEOTIDE SEQUENCE</scope>
    <source>
        <strain evidence="1">81SQS9</strain>
    </source>
</reference>
<name>A0ACB9T3R2_HOLOL</name>
<dbReference type="EMBL" id="CM043019">
    <property type="protein sequence ID" value="KAI4461423.1"/>
    <property type="molecule type" value="Genomic_DNA"/>
</dbReference>
<accession>A0ACB9T3R2</accession>
<organism evidence="1 2">
    <name type="scientific">Holotrichia oblita</name>
    <name type="common">Chafer beetle</name>
    <dbReference type="NCBI Taxonomy" id="644536"/>
    <lineage>
        <taxon>Eukaryota</taxon>
        <taxon>Metazoa</taxon>
        <taxon>Ecdysozoa</taxon>
        <taxon>Arthropoda</taxon>
        <taxon>Hexapoda</taxon>
        <taxon>Insecta</taxon>
        <taxon>Pterygota</taxon>
        <taxon>Neoptera</taxon>
        <taxon>Endopterygota</taxon>
        <taxon>Coleoptera</taxon>
        <taxon>Polyphaga</taxon>
        <taxon>Scarabaeiformia</taxon>
        <taxon>Scarabaeidae</taxon>
        <taxon>Melolonthinae</taxon>
        <taxon>Holotrichia</taxon>
    </lineage>
</organism>
<protein>
    <submittedName>
        <fullName evidence="1">Protein phosphatase 2c</fullName>
    </submittedName>
</protein>
<gene>
    <name evidence="1" type="ORF">MML48_5g00017457</name>
</gene>
<sequence>MKRPSCVVKLIHSKMGLCFAYMDKPDTEKHSNDESNEKLNCGTSFMQGWRETQEVTKQFSNTLQMLYFIAMNVLHFLQDAYNCILDYDTDTSYFAVYDGHGGEEVAMYCSQKLPDFLKHLEDYKAGNIEKALEVSFLQFDATLLTNEVGEELQELRNQIYKERKKKDDRSDSSSESEEEDVDSLYKEAVMPIEELVEKYKKGEIYKDNIKDPKKQAACSSKDVASCSNSEIPETSGVVVSASTSVKNDVSLKKIIQVNHKTSDDDVKGVDETCTNVASKVDFPDSSGDIKDTCTQSTTATEKEIISQNGKFESVQNSQSTKPNLSSLYETQYENGKVMKKGKGKAVTKTKGVTPEVPIIERPKRTKTELGQMLLSSEEEEEDEEFEDEKDLTFEGPDESSDDDDNDDDDEENESPRSSEDSSVEDEDDERTKRYAKFCKNKQEENWSTPFDSAFKCGTTAVVALLKGNELYVANAGDSRCVLCRNGKAVAMSFDHNPFLAQEEARVKKAGGYVGRDGRVNGGLNLSRALGDHSYKQNKELSDREQIITALPDVKTITIKPGEDEFMILACDGIWNSMSRQKVVDFVRTRIEAGQEKMSVICEELFDNCLSPNTFDDGLGCDNMTAVIVQFKHKKSLKKSLSDPNLEEEKTSKKMKLSKEA</sequence>